<reference evidence="2 3" key="1">
    <citation type="submission" date="2023-09" db="EMBL/GenBank/DDBJ databases">
        <authorList>
            <person name="Rey-Velasco X."/>
        </authorList>
    </citation>
    <scope>NUCLEOTIDE SEQUENCE [LARGE SCALE GENOMIC DNA]</scope>
    <source>
        <strain evidence="2 3">W332</strain>
    </source>
</reference>
<organism evidence="2 3">
    <name type="scientific">Microcosmobacter mediterraneus</name>
    <dbReference type="NCBI Taxonomy" id="3075607"/>
    <lineage>
        <taxon>Bacteria</taxon>
        <taxon>Pseudomonadati</taxon>
        <taxon>Bacteroidota</taxon>
        <taxon>Flavobacteriia</taxon>
        <taxon>Flavobacteriales</taxon>
        <taxon>Flavobacteriaceae</taxon>
        <taxon>Microcosmobacter</taxon>
    </lineage>
</organism>
<evidence type="ECO:0000256" key="1">
    <source>
        <dbReference type="SAM" id="Phobius"/>
    </source>
</evidence>
<evidence type="ECO:0000313" key="3">
    <source>
        <dbReference type="Proteomes" id="UP001259492"/>
    </source>
</evidence>
<comment type="caution">
    <text evidence="2">The sequence shown here is derived from an EMBL/GenBank/DDBJ whole genome shotgun (WGS) entry which is preliminary data.</text>
</comment>
<proteinExistence type="predicted"/>
<dbReference type="RefSeq" id="WP_311426606.1">
    <property type="nucleotide sequence ID" value="NZ_JAVRIA010000002.1"/>
</dbReference>
<dbReference type="Pfam" id="PF12669">
    <property type="entry name" value="FeoB_associated"/>
    <property type="match status" value="1"/>
</dbReference>
<accession>A0ABU2YIW9</accession>
<sequence>MNQIIQNILVVVTVLTAVGYLVQKFIWKPKKAKTTKACGKNDCGCS</sequence>
<evidence type="ECO:0000313" key="2">
    <source>
        <dbReference type="EMBL" id="MDT0557831.1"/>
    </source>
</evidence>
<evidence type="ECO:0008006" key="4">
    <source>
        <dbReference type="Google" id="ProtNLM"/>
    </source>
</evidence>
<keyword evidence="1" id="KW-1133">Transmembrane helix</keyword>
<dbReference type="Proteomes" id="UP001259492">
    <property type="component" value="Unassembled WGS sequence"/>
</dbReference>
<keyword evidence="3" id="KW-1185">Reference proteome</keyword>
<dbReference type="EMBL" id="JAVRIA010000002">
    <property type="protein sequence ID" value="MDT0557831.1"/>
    <property type="molecule type" value="Genomic_DNA"/>
</dbReference>
<feature type="transmembrane region" description="Helical" evidence="1">
    <location>
        <begin position="6"/>
        <end position="27"/>
    </location>
</feature>
<keyword evidence="1" id="KW-0472">Membrane</keyword>
<protein>
    <recommendedName>
        <fullName evidence="4">FeoB-associated Cys-rich membrane protein</fullName>
    </recommendedName>
</protein>
<gene>
    <name evidence="2" type="ORF">RM697_04190</name>
</gene>
<keyword evidence="1" id="KW-0812">Transmembrane</keyword>
<name>A0ABU2YIW9_9FLAO</name>